<dbReference type="Ensembl" id="ENSPCET00000015670.1">
    <property type="protein sequence ID" value="ENSPCEP00000015131.1"/>
    <property type="gene ID" value="ENSPCEG00000011958.1"/>
</dbReference>
<sequence>PSPLFLATLNTQTSATPIQEVCAALDYQEVKEAILDTLDINPEAFRRRFKGKEYHQGVRPRALAQELKDACRRWLQPDRYSKEDLIDQMVMEQFLQVIPSRRRTWVMRHRPASLDEAVQRLEGFLAAETPGGVTGSSPAKASVTNPRSPAGMGGLMRSRTPSQGRSRPHARQPVGPSGTPDKPRLKGDGWGVGPQEYTPRIPRLLQYVLGLQDR</sequence>
<evidence type="ECO:0000313" key="3">
    <source>
        <dbReference type="Ensembl" id="ENSPCEP00000015131.1"/>
    </source>
</evidence>
<dbReference type="InterPro" id="IPR003309">
    <property type="entry name" value="SCAN_dom"/>
</dbReference>
<dbReference type="Pfam" id="PF02023">
    <property type="entry name" value="SCAN"/>
    <property type="match status" value="1"/>
</dbReference>
<evidence type="ECO:0000259" key="2">
    <source>
        <dbReference type="PROSITE" id="PS50804"/>
    </source>
</evidence>
<dbReference type="Gene3D" id="1.10.4020.10">
    <property type="entry name" value="DNA breaking-rejoining enzymes"/>
    <property type="match status" value="1"/>
</dbReference>
<dbReference type="PANTHER" id="PTHR46888:SF1">
    <property type="entry name" value="RIBONUCLEASE H"/>
    <property type="match status" value="1"/>
</dbReference>
<proteinExistence type="predicted"/>
<feature type="compositionally biased region" description="Polar residues" evidence="1">
    <location>
        <begin position="135"/>
        <end position="147"/>
    </location>
</feature>
<dbReference type="PANTHER" id="PTHR46888">
    <property type="entry name" value="ZINC KNUCKLE DOMAINCONTAINING PROTEIN-RELATED"/>
    <property type="match status" value="1"/>
</dbReference>
<dbReference type="CDD" id="cd07936">
    <property type="entry name" value="SCAN"/>
    <property type="match status" value="1"/>
</dbReference>
<dbReference type="SUPFAM" id="SSF47353">
    <property type="entry name" value="Retrovirus capsid dimerization domain-like"/>
    <property type="match status" value="1"/>
</dbReference>
<dbReference type="InterPro" id="IPR038269">
    <property type="entry name" value="SCAN_sf"/>
</dbReference>
<feature type="region of interest" description="Disordered" evidence="1">
    <location>
        <begin position="129"/>
        <end position="197"/>
    </location>
</feature>
<dbReference type="SMART" id="SM00431">
    <property type="entry name" value="SCAN"/>
    <property type="match status" value="1"/>
</dbReference>
<evidence type="ECO:0000256" key="1">
    <source>
        <dbReference type="SAM" id="MobiDB-lite"/>
    </source>
</evidence>
<protein>
    <recommendedName>
        <fullName evidence="2">SCAN box domain-containing protein</fullName>
    </recommendedName>
</protein>
<dbReference type="AlphaFoldDB" id="A0A8C8S7R4"/>
<accession>A0A8C8S7R4</accession>
<dbReference type="Proteomes" id="UP000694393">
    <property type="component" value="Unplaced"/>
</dbReference>
<reference evidence="3" key="2">
    <citation type="submission" date="2025-09" db="UniProtKB">
        <authorList>
            <consortium name="Ensembl"/>
        </authorList>
    </citation>
    <scope>IDENTIFICATION</scope>
</reference>
<organism evidence="3 4">
    <name type="scientific">Pelusios castaneus</name>
    <name type="common">West African mud turtle</name>
    <dbReference type="NCBI Taxonomy" id="367368"/>
    <lineage>
        <taxon>Eukaryota</taxon>
        <taxon>Metazoa</taxon>
        <taxon>Chordata</taxon>
        <taxon>Craniata</taxon>
        <taxon>Vertebrata</taxon>
        <taxon>Euteleostomi</taxon>
        <taxon>Archelosauria</taxon>
        <taxon>Testudinata</taxon>
        <taxon>Testudines</taxon>
        <taxon>Pleurodira</taxon>
        <taxon>Pelomedusidae</taxon>
        <taxon>Pelusios</taxon>
    </lineage>
</organism>
<reference evidence="3" key="1">
    <citation type="submission" date="2025-08" db="UniProtKB">
        <authorList>
            <consortium name="Ensembl"/>
        </authorList>
    </citation>
    <scope>IDENTIFICATION</scope>
</reference>
<dbReference type="PROSITE" id="PS50804">
    <property type="entry name" value="SCAN_BOX"/>
    <property type="match status" value="1"/>
</dbReference>
<name>A0A8C8S7R4_9SAUR</name>
<keyword evidence="4" id="KW-1185">Reference proteome</keyword>
<evidence type="ECO:0000313" key="4">
    <source>
        <dbReference type="Proteomes" id="UP000694393"/>
    </source>
</evidence>
<feature type="domain" description="SCAN box" evidence="2">
    <location>
        <begin position="46"/>
        <end position="124"/>
    </location>
</feature>